<protein>
    <submittedName>
        <fullName evidence="3">Uncharacterized protein</fullName>
    </submittedName>
</protein>
<dbReference type="OrthoDB" id="4568627at2"/>
<keyword evidence="1" id="KW-0812">Transmembrane</keyword>
<keyword evidence="4" id="KW-1185">Reference proteome</keyword>
<evidence type="ECO:0000256" key="2">
    <source>
        <dbReference type="SAM" id="SignalP"/>
    </source>
</evidence>
<gene>
    <name evidence="3" type="ORF">DFR68_103651</name>
</gene>
<feature type="chain" id="PRO_5016589202" evidence="2">
    <location>
        <begin position="24"/>
        <end position="104"/>
    </location>
</feature>
<feature type="signal peptide" evidence="2">
    <location>
        <begin position="1"/>
        <end position="23"/>
    </location>
</feature>
<keyword evidence="1" id="KW-1133">Transmembrane helix</keyword>
<dbReference type="RefSeq" id="WP_147288922.1">
    <property type="nucleotide sequence ID" value="NZ_QQAZ01000003.1"/>
</dbReference>
<accession>A0A370HEF8</accession>
<dbReference type="EMBL" id="QQAZ01000003">
    <property type="protein sequence ID" value="RDI53263.1"/>
    <property type="molecule type" value="Genomic_DNA"/>
</dbReference>
<keyword evidence="1" id="KW-0472">Membrane</keyword>
<dbReference type="Proteomes" id="UP000255355">
    <property type="component" value="Unassembled WGS sequence"/>
</dbReference>
<feature type="transmembrane region" description="Helical" evidence="1">
    <location>
        <begin position="79"/>
        <end position="97"/>
    </location>
</feature>
<proteinExistence type="predicted"/>
<evidence type="ECO:0000256" key="1">
    <source>
        <dbReference type="SAM" id="Phobius"/>
    </source>
</evidence>
<evidence type="ECO:0000313" key="4">
    <source>
        <dbReference type="Proteomes" id="UP000255355"/>
    </source>
</evidence>
<name>A0A370HEF8_9NOCA</name>
<evidence type="ECO:0000313" key="3">
    <source>
        <dbReference type="EMBL" id="RDI53263.1"/>
    </source>
</evidence>
<feature type="transmembrane region" description="Helical" evidence="1">
    <location>
        <begin position="50"/>
        <end position="72"/>
    </location>
</feature>
<sequence>MRLRRHITWIAAAVAATAWTAAAAWSVAIGLFQAADTRCGTTTPRVDMAGGWWVIVTLAVWTLPFALCAFIFRSRWVVPAAWLAVLVDLVVVTAMFTNPMRFCW</sequence>
<organism evidence="3 4">
    <name type="scientific">Nocardia mexicana</name>
    <dbReference type="NCBI Taxonomy" id="279262"/>
    <lineage>
        <taxon>Bacteria</taxon>
        <taxon>Bacillati</taxon>
        <taxon>Actinomycetota</taxon>
        <taxon>Actinomycetes</taxon>
        <taxon>Mycobacteriales</taxon>
        <taxon>Nocardiaceae</taxon>
        <taxon>Nocardia</taxon>
    </lineage>
</organism>
<keyword evidence="2" id="KW-0732">Signal</keyword>
<comment type="caution">
    <text evidence="3">The sequence shown here is derived from an EMBL/GenBank/DDBJ whole genome shotgun (WGS) entry which is preliminary data.</text>
</comment>
<reference evidence="3 4" key="1">
    <citation type="submission" date="2018-07" db="EMBL/GenBank/DDBJ databases">
        <title>Genomic Encyclopedia of Type Strains, Phase IV (KMG-IV): sequencing the most valuable type-strain genomes for metagenomic binning, comparative biology and taxonomic classification.</title>
        <authorList>
            <person name="Goeker M."/>
        </authorList>
    </citation>
    <scope>NUCLEOTIDE SEQUENCE [LARGE SCALE GENOMIC DNA]</scope>
    <source>
        <strain evidence="3 4">DSM 44952</strain>
    </source>
</reference>
<dbReference type="AlphaFoldDB" id="A0A370HEF8"/>